<organism evidence="1 2">
    <name type="scientific">Lentilactobacillus fungorum</name>
    <dbReference type="NCBI Taxonomy" id="2201250"/>
    <lineage>
        <taxon>Bacteria</taxon>
        <taxon>Bacillati</taxon>
        <taxon>Bacillota</taxon>
        <taxon>Bacilli</taxon>
        <taxon>Lactobacillales</taxon>
        <taxon>Lactobacillaceae</taxon>
        <taxon>Lentilactobacillus</taxon>
    </lineage>
</organism>
<protein>
    <recommendedName>
        <fullName evidence="3">Phage protein</fullName>
    </recommendedName>
</protein>
<evidence type="ECO:0000313" key="1">
    <source>
        <dbReference type="EMBL" id="GHP13001.1"/>
    </source>
</evidence>
<name>A0ABQ3VYC8_9LACO</name>
<reference evidence="1 2" key="1">
    <citation type="journal article" date="2021" name="Int. J. Syst. Evol. Microbiol.">
        <title>Lentilactobacillus fungorum sp. nov., isolated from spent mushroom substrates.</title>
        <authorList>
            <person name="Tohno M."/>
            <person name="Tanizawa Y."/>
            <person name="Kojima Y."/>
            <person name="Sakamoto M."/>
            <person name="Ohkuma M."/>
            <person name="Kobayashi H."/>
        </authorList>
    </citation>
    <scope>NUCLEOTIDE SEQUENCE [LARGE SCALE GENOMIC DNA]</scope>
    <source>
        <strain evidence="1 2">YK48G</strain>
    </source>
</reference>
<dbReference type="RefSeq" id="WP_203629046.1">
    <property type="nucleotide sequence ID" value="NZ_BNJR01000004.1"/>
</dbReference>
<keyword evidence="2" id="KW-1185">Reference proteome</keyword>
<evidence type="ECO:0000313" key="2">
    <source>
        <dbReference type="Proteomes" id="UP000604765"/>
    </source>
</evidence>
<dbReference type="Proteomes" id="UP000604765">
    <property type="component" value="Unassembled WGS sequence"/>
</dbReference>
<accession>A0ABQ3VYC8</accession>
<dbReference type="EMBL" id="BNJR01000004">
    <property type="protein sequence ID" value="GHP13001.1"/>
    <property type="molecule type" value="Genomic_DNA"/>
</dbReference>
<sequence>MQPYMNKDEIKQTFVDNDLHVTQAVKILLKQAALYTERIHVFKQSGEKLFADKIKACDEQRAKYIYKAIEVASEEKQQHWRFLEDQHYYKSQLVDKYGDLDFINSLKDLKRLVLIYELQEMENNQNKKRALERVS</sequence>
<evidence type="ECO:0008006" key="3">
    <source>
        <dbReference type="Google" id="ProtNLM"/>
    </source>
</evidence>
<comment type="caution">
    <text evidence="1">The sequence shown here is derived from an EMBL/GenBank/DDBJ whole genome shotgun (WGS) entry which is preliminary data.</text>
</comment>
<proteinExistence type="predicted"/>
<gene>
    <name evidence="1" type="ORF">YK48G_04260</name>
</gene>